<sequence>MNLNTERLEKIDFCEEPSDKEIRKNYQELYVLGFLRILDSEKYKNVVLKDRPDLQGDSIGIEVTLIDSERDRQNQGEFEKYIEKPNKRSENIIKNNGAEIKEYSFQNHIIRSLHSGGGWNAENDKKIIEAAIEKKIKKSRKFDGMYGELDIALLRTELTVSAWKNEIAGWIKGIMQSKTSEFKYIFVLYSSSCLVFDTDGNLIEQKDISIRDCKKLHILASETAVGRISLKDLEWN</sequence>
<evidence type="ECO:0000313" key="2">
    <source>
        <dbReference type="Proteomes" id="UP000199428"/>
    </source>
</evidence>
<dbReference type="AlphaFoldDB" id="A0A1G5RYQ0"/>
<name>A0A1G5RYQ0_PSEXY</name>
<proteinExistence type="predicted"/>
<reference evidence="1 2" key="1">
    <citation type="submission" date="2016-10" db="EMBL/GenBank/DDBJ databases">
        <authorList>
            <person name="de Groot N.N."/>
        </authorList>
    </citation>
    <scope>NUCLEOTIDE SEQUENCE [LARGE SCALE GENOMIC DNA]</scope>
    <source>
        <strain evidence="1 2">DSM 10317</strain>
    </source>
</reference>
<dbReference type="EMBL" id="FMWK01000008">
    <property type="protein sequence ID" value="SCZ79275.1"/>
    <property type="molecule type" value="Genomic_DNA"/>
</dbReference>
<organism evidence="1 2">
    <name type="scientific">Pseudobutyrivibrio xylanivorans</name>
    <dbReference type="NCBI Taxonomy" id="185007"/>
    <lineage>
        <taxon>Bacteria</taxon>
        <taxon>Bacillati</taxon>
        <taxon>Bacillota</taxon>
        <taxon>Clostridia</taxon>
        <taxon>Lachnospirales</taxon>
        <taxon>Lachnospiraceae</taxon>
        <taxon>Pseudobutyrivibrio</taxon>
    </lineage>
</organism>
<accession>A0A1G5RYQ0</accession>
<evidence type="ECO:0000313" key="1">
    <source>
        <dbReference type="EMBL" id="SCZ79275.1"/>
    </source>
</evidence>
<dbReference type="RefSeq" id="WP_090162742.1">
    <property type="nucleotide sequence ID" value="NZ_FMWK01000008.1"/>
</dbReference>
<dbReference type="Proteomes" id="UP000199428">
    <property type="component" value="Unassembled WGS sequence"/>
</dbReference>
<protein>
    <submittedName>
        <fullName evidence="1">Uncharacterized protein</fullName>
    </submittedName>
</protein>
<gene>
    <name evidence="1" type="ORF">SAMN02910350_01710</name>
</gene>